<reference evidence="2" key="1">
    <citation type="submission" date="2014-09" db="EMBL/GenBank/DDBJ databases">
        <title>Genome sequence of the luminous mushroom Mycena chlorophos for searching fungal bioluminescence genes.</title>
        <authorList>
            <person name="Tanaka Y."/>
            <person name="Kasuga D."/>
            <person name="Oba Y."/>
            <person name="Hase S."/>
            <person name="Sato K."/>
            <person name="Oba Y."/>
            <person name="Sakakibara Y."/>
        </authorList>
    </citation>
    <scope>NUCLEOTIDE SEQUENCE</scope>
</reference>
<dbReference type="InterPro" id="IPR000073">
    <property type="entry name" value="AB_hydrolase_1"/>
</dbReference>
<dbReference type="InterPro" id="IPR050228">
    <property type="entry name" value="Carboxylesterase_BioH"/>
</dbReference>
<evidence type="ECO:0000259" key="1">
    <source>
        <dbReference type="Pfam" id="PF12697"/>
    </source>
</evidence>
<keyword evidence="3" id="KW-1185">Reference proteome</keyword>
<evidence type="ECO:0000313" key="3">
    <source>
        <dbReference type="Proteomes" id="UP000815677"/>
    </source>
</evidence>
<dbReference type="Proteomes" id="UP000815677">
    <property type="component" value="Unassembled WGS sequence"/>
</dbReference>
<dbReference type="PANTHER" id="PTHR43194:SF2">
    <property type="entry name" value="PEROXISOMAL MEMBRANE PROTEIN LPX1"/>
    <property type="match status" value="1"/>
</dbReference>
<dbReference type="SUPFAM" id="SSF53474">
    <property type="entry name" value="alpha/beta-Hydrolases"/>
    <property type="match status" value="1"/>
</dbReference>
<dbReference type="Gene3D" id="3.40.50.1820">
    <property type="entry name" value="alpha/beta hydrolase"/>
    <property type="match status" value="1"/>
</dbReference>
<protein>
    <recommendedName>
        <fullName evidence="1">AB hydrolase-1 domain-containing protein</fullName>
    </recommendedName>
</protein>
<dbReference type="InterPro" id="IPR029058">
    <property type="entry name" value="AB_hydrolase_fold"/>
</dbReference>
<feature type="domain" description="AB hydrolase-1" evidence="1">
    <location>
        <begin position="47"/>
        <end position="335"/>
    </location>
</feature>
<dbReference type="PANTHER" id="PTHR43194">
    <property type="entry name" value="HYDROLASE ALPHA/BETA FOLD FAMILY"/>
    <property type="match status" value="1"/>
</dbReference>
<gene>
    <name evidence="2" type="ORF">MCHLO_04984</name>
</gene>
<dbReference type="Pfam" id="PF12697">
    <property type="entry name" value="Abhydrolase_6"/>
    <property type="match status" value="1"/>
</dbReference>
<dbReference type="EMBL" id="DF843626">
    <property type="protein sequence ID" value="GAT47524.1"/>
    <property type="molecule type" value="Genomic_DNA"/>
</dbReference>
<proteinExistence type="predicted"/>
<evidence type="ECO:0000313" key="2">
    <source>
        <dbReference type="EMBL" id="GAT47524.1"/>
    </source>
</evidence>
<organism evidence="2 3">
    <name type="scientific">Mycena chlorophos</name>
    <name type="common">Agaric fungus</name>
    <name type="synonym">Agaricus chlorophos</name>
    <dbReference type="NCBI Taxonomy" id="658473"/>
    <lineage>
        <taxon>Eukaryota</taxon>
        <taxon>Fungi</taxon>
        <taxon>Dikarya</taxon>
        <taxon>Basidiomycota</taxon>
        <taxon>Agaricomycotina</taxon>
        <taxon>Agaricomycetes</taxon>
        <taxon>Agaricomycetidae</taxon>
        <taxon>Agaricales</taxon>
        <taxon>Marasmiineae</taxon>
        <taxon>Mycenaceae</taxon>
        <taxon>Mycena</taxon>
    </lineage>
</organism>
<sequence length="348" mass="38597">MSLSTPLASASYTFDPRPNHQLLVTAKRYWDPSSPYLSDDADDAYTLVFAHATGFHKEQYEPTIEDLYALASESKLGPKLKIRDVWALDAPNCGEAADLNEETLRWGYEPVFAWQEYARAIHAFLTGAGTGLGDAVDFSRRRVVLVGHSWAANAHVLALTFQPAIQPAMLILLEPMCLRVQDSASVRKLLAGGSENRRDIWASREAAYEQFKSRAPWKNWDPRVLKTFVEHGLRPLPSLEYPDKEGVTLRCTRAQETATYRDAHGSATVYRLIKHIVKRVPTHIIYGAVDDYIPRPVKDAFIESGVGGERSLASLTRIPGAGHLAAQTHPQALAQTIAGILAQRVAKL</sequence>
<name>A0ABQ0L8P3_MYCCL</name>
<accession>A0ABQ0L8P3</accession>